<evidence type="ECO:0000313" key="4">
    <source>
        <dbReference type="EMBL" id="EGT49118.1"/>
    </source>
</evidence>
<feature type="compositionally biased region" description="Basic and acidic residues" evidence="1">
    <location>
        <begin position="177"/>
        <end position="192"/>
    </location>
</feature>
<sequence>MYVTKKATHCEYEYEPEVRKSHGLSLWVFFYLNLLVTVCLMSYFLHFAHVEIAESRSWSLKNEPDSVLIFTFQVMCILLSIYTVFVFLLFFVPVRLYPACGVVNTIWFIITICCLVKSDISETLKTATVVTEKMTVNMMFLSFGTPLTLLHSVIMTVVLIRIKRFMQREECEYQVMHGEKENLDDTPRKSSDESDVSDDEVEVPSMRTAKTELLVMEKSFSKSLYWKTENEDETIETLKLILKNSTIGFRDMIFTKDGNPSRFIKLLLEKLENNLTFNVEKLTWTCIDIAKTPEEIGNCLKFLELFDSGTLRKLELNFSNKNFIGMLMNTGQFLNLQDIFINSEIDKSHLPLLFHSRRFKVKLDEVEAEQLGTVIKVFLNKPLGCYFKISTNETQIDLDSLLALFKTMPDNCDVPTNSYYERDTHTHRFDIKHRKSEKEEALVLFMKIRRNDLWGVVCRVEHIIKDFAVCPYY</sequence>
<evidence type="ECO:0000256" key="2">
    <source>
        <dbReference type="SAM" id="Phobius"/>
    </source>
</evidence>
<feature type="transmembrane region" description="Helical" evidence="2">
    <location>
        <begin position="138"/>
        <end position="160"/>
    </location>
</feature>
<keyword evidence="2" id="KW-0812">Transmembrane</keyword>
<evidence type="ECO:0000313" key="5">
    <source>
        <dbReference type="Proteomes" id="UP000008068"/>
    </source>
</evidence>
<feature type="transmembrane region" description="Helical" evidence="2">
    <location>
        <begin position="24"/>
        <end position="47"/>
    </location>
</feature>
<feature type="domain" description="DUF38" evidence="3">
    <location>
        <begin position="264"/>
        <end position="402"/>
    </location>
</feature>
<dbReference type="EMBL" id="GL379825">
    <property type="protein sequence ID" value="EGT49118.1"/>
    <property type="molecule type" value="Genomic_DNA"/>
</dbReference>
<feature type="transmembrane region" description="Helical" evidence="2">
    <location>
        <begin position="99"/>
        <end position="118"/>
    </location>
</feature>
<protein>
    <recommendedName>
        <fullName evidence="3">DUF38 domain-containing protein</fullName>
    </recommendedName>
</protein>
<feature type="compositionally biased region" description="Acidic residues" evidence="1">
    <location>
        <begin position="193"/>
        <end position="202"/>
    </location>
</feature>
<organism evidence="5">
    <name type="scientific">Caenorhabditis brenneri</name>
    <name type="common">Nematode worm</name>
    <dbReference type="NCBI Taxonomy" id="135651"/>
    <lineage>
        <taxon>Eukaryota</taxon>
        <taxon>Metazoa</taxon>
        <taxon>Ecdysozoa</taxon>
        <taxon>Nematoda</taxon>
        <taxon>Chromadorea</taxon>
        <taxon>Rhabditida</taxon>
        <taxon>Rhabditina</taxon>
        <taxon>Rhabditomorpha</taxon>
        <taxon>Rhabditoidea</taxon>
        <taxon>Rhabditidae</taxon>
        <taxon>Peloderinae</taxon>
        <taxon>Caenorhabditis</taxon>
    </lineage>
</organism>
<keyword evidence="2" id="KW-0472">Membrane</keyword>
<reference evidence="5" key="1">
    <citation type="submission" date="2011-07" db="EMBL/GenBank/DDBJ databases">
        <authorList>
            <consortium name="Caenorhabditis brenneri Sequencing and Analysis Consortium"/>
            <person name="Wilson R.K."/>
        </authorList>
    </citation>
    <scope>NUCLEOTIDE SEQUENCE [LARGE SCALE GENOMIC DNA]</scope>
    <source>
        <strain evidence="5">PB2801</strain>
    </source>
</reference>
<keyword evidence="2" id="KW-1133">Transmembrane helix</keyword>
<dbReference type="Proteomes" id="UP000008068">
    <property type="component" value="Unassembled WGS sequence"/>
</dbReference>
<feature type="region of interest" description="Disordered" evidence="1">
    <location>
        <begin position="177"/>
        <end position="203"/>
    </location>
</feature>
<dbReference type="InterPro" id="IPR002900">
    <property type="entry name" value="DUF38/FTH_CAE_spp"/>
</dbReference>
<gene>
    <name evidence="4" type="ORF">CAEBREN_24361</name>
</gene>
<dbReference type="Pfam" id="PF01827">
    <property type="entry name" value="FTH"/>
    <property type="match status" value="1"/>
</dbReference>
<evidence type="ECO:0000256" key="1">
    <source>
        <dbReference type="SAM" id="MobiDB-lite"/>
    </source>
</evidence>
<accession>G0N0L2</accession>
<evidence type="ECO:0000259" key="3">
    <source>
        <dbReference type="Pfam" id="PF01827"/>
    </source>
</evidence>
<name>G0N0L2_CAEBE</name>
<keyword evidence="5" id="KW-1185">Reference proteome</keyword>
<dbReference type="InParanoid" id="G0N0L2"/>
<dbReference type="HOGENOM" id="CLU_577754_0_0_1"/>
<feature type="transmembrane region" description="Helical" evidence="2">
    <location>
        <begin position="67"/>
        <end position="92"/>
    </location>
</feature>
<dbReference type="eggNOG" id="ENOG502TGIX">
    <property type="taxonomic scope" value="Eukaryota"/>
</dbReference>
<dbReference type="AlphaFoldDB" id="G0N0L2"/>
<dbReference type="OrthoDB" id="5785914at2759"/>
<proteinExistence type="predicted"/>